<evidence type="ECO:0000313" key="1">
    <source>
        <dbReference type="EMBL" id="KAF8772775.1"/>
    </source>
</evidence>
<accession>A0A835KSQ7</accession>
<dbReference type="AlphaFoldDB" id="A0A835KSQ7"/>
<sequence length="30" mass="3418">MLNPAWLVGDGMPHSAWSSRMTGTMDRHFK</sequence>
<dbReference type="Proteomes" id="UP000636709">
    <property type="component" value="Unassembled WGS sequence"/>
</dbReference>
<keyword evidence="2" id="KW-1185">Reference proteome</keyword>
<protein>
    <submittedName>
        <fullName evidence="1">Uncharacterized protein</fullName>
    </submittedName>
</protein>
<gene>
    <name evidence="1" type="ORF">HU200_005398</name>
</gene>
<name>A0A835KSQ7_9POAL</name>
<reference evidence="1" key="1">
    <citation type="submission" date="2020-07" db="EMBL/GenBank/DDBJ databases">
        <title>Genome sequence and genetic diversity analysis of an under-domesticated orphan crop, white fonio (Digitaria exilis).</title>
        <authorList>
            <person name="Bennetzen J.L."/>
            <person name="Chen S."/>
            <person name="Ma X."/>
            <person name="Wang X."/>
            <person name="Yssel A.E.J."/>
            <person name="Chaluvadi S.R."/>
            <person name="Johnson M."/>
            <person name="Gangashetty P."/>
            <person name="Hamidou F."/>
            <person name="Sanogo M.D."/>
            <person name="Zwaenepoel A."/>
            <person name="Wallace J."/>
            <person name="Van De Peer Y."/>
            <person name="Van Deynze A."/>
        </authorList>
    </citation>
    <scope>NUCLEOTIDE SEQUENCE</scope>
    <source>
        <tissue evidence="1">Leaves</tissue>
    </source>
</reference>
<dbReference type="EMBL" id="JACEFO010000359">
    <property type="protein sequence ID" value="KAF8772775.1"/>
    <property type="molecule type" value="Genomic_DNA"/>
</dbReference>
<comment type="caution">
    <text evidence="1">The sequence shown here is derived from an EMBL/GenBank/DDBJ whole genome shotgun (WGS) entry which is preliminary data.</text>
</comment>
<evidence type="ECO:0000313" key="2">
    <source>
        <dbReference type="Proteomes" id="UP000636709"/>
    </source>
</evidence>
<organism evidence="1 2">
    <name type="scientific">Digitaria exilis</name>
    <dbReference type="NCBI Taxonomy" id="1010633"/>
    <lineage>
        <taxon>Eukaryota</taxon>
        <taxon>Viridiplantae</taxon>
        <taxon>Streptophyta</taxon>
        <taxon>Embryophyta</taxon>
        <taxon>Tracheophyta</taxon>
        <taxon>Spermatophyta</taxon>
        <taxon>Magnoliopsida</taxon>
        <taxon>Liliopsida</taxon>
        <taxon>Poales</taxon>
        <taxon>Poaceae</taxon>
        <taxon>PACMAD clade</taxon>
        <taxon>Panicoideae</taxon>
        <taxon>Panicodae</taxon>
        <taxon>Paniceae</taxon>
        <taxon>Anthephorinae</taxon>
        <taxon>Digitaria</taxon>
    </lineage>
</organism>
<proteinExistence type="predicted"/>